<accession>A0ABS5KEK1</accession>
<reference evidence="1 2" key="1">
    <citation type="journal article" date="2014" name="Int. J. Syst. Evol. Microbiol.">
        <title>Carboxylicivirga gen. nov. in the family Marinilabiliaceae with two novel species, Carboxylicivirga mesophila sp. nov. and Carboxylicivirga taeanensis sp. nov., and reclassification of Cytophaga fermentans as Saccharicrinis fermentans gen. nov., comb. nov.</title>
        <authorList>
            <person name="Yang S.H."/>
            <person name="Seo H.S."/>
            <person name="Woo J.H."/>
            <person name="Oh H.M."/>
            <person name="Jang H."/>
            <person name="Lee J.H."/>
            <person name="Kim S.J."/>
            <person name="Kwon K.K."/>
        </authorList>
    </citation>
    <scope>NUCLEOTIDE SEQUENCE [LARGE SCALE GENOMIC DNA]</scope>
    <source>
        <strain evidence="1 2">JCM 18290</strain>
    </source>
</reference>
<dbReference type="Pfam" id="PF06835">
    <property type="entry name" value="LptC"/>
    <property type="match status" value="1"/>
</dbReference>
<sequence>MIPLFKKNRIQSIQTASSAVLLAVYFLLSACQSNKPEAIAAITNREDIPSLIVEELETTITDSGKVKIRFITPEMLQYDRKKEPYRDFPKGLHCIMYQSNGEIDAQIKCRNAIYYDKEELWELNIDVEAINQKGEVLSTEQLFWDMKTKKIYSEKFVTITQGPNVYTGTGMEADQNMDNWRIKNLTGDLELEE</sequence>
<dbReference type="NCBIfam" id="TIGR04409">
    <property type="entry name" value="LptC_YrbK"/>
    <property type="match status" value="1"/>
</dbReference>
<name>A0ABS5KEK1_9BACT</name>
<keyword evidence="2" id="KW-1185">Reference proteome</keyword>
<evidence type="ECO:0000313" key="2">
    <source>
        <dbReference type="Proteomes" id="UP000721861"/>
    </source>
</evidence>
<gene>
    <name evidence="1" type="primary">lptC</name>
    <name evidence="1" type="ORF">KEM09_18515</name>
</gene>
<organism evidence="1 2">
    <name type="scientific">Carboxylicivirga mesophila</name>
    <dbReference type="NCBI Taxonomy" id="1166478"/>
    <lineage>
        <taxon>Bacteria</taxon>
        <taxon>Pseudomonadati</taxon>
        <taxon>Bacteroidota</taxon>
        <taxon>Bacteroidia</taxon>
        <taxon>Marinilabiliales</taxon>
        <taxon>Marinilabiliaceae</taxon>
        <taxon>Carboxylicivirga</taxon>
    </lineage>
</organism>
<proteinExistence type="predicted"/>
<dbReference type="InterPro" id="IPR010664">
    <property type="entry name" value="LipoPS_assembly_LptC-rel"/>
</dbReference>
<dbReference type="Gene3D" id="2.60.450.10">
    <property type="entry name" value="Lipopolysaccharide (LPS) transport protein A like domain"/>
    <property type="match status" value="1"/>
</dbReference>
<dbReference type="InterPro" id="IPR026265">
    <property type="entry name" value="LptC"/>
</dbReference>
<evidence type="ECO:0000313" key="1">
    <source>
        <dbReference type="EMBL" id="MBS2213415.1"/>
    </source>
</evidence>
<dbReference type="PROSITE" id="PS51257">
    <property type="entry name" value="PROKAR_LIPOPROTEIN"/>
    <property type="match status" value="1"/>
</dbReference>
<comment type="caution">
    <text evidence="1">The sequence shown here is derived from an EMBL/GenBank/DDBJ whole genome shotgun (WGS) entry which is preliminary data.</text>
</comment>
<dbReference type="EMBL" id="JAGUCN010000027">
    <property type="protein sequence ID" value="MBS2213415.1"/>
    <property type="molecule type" value="Genomic_DNA"/>
</dbReference>
<dbReference type="RefSeq" id="WP_212230570.1">
    <property type="nucleotide sequence ID" value="NZ_JAGUCN010000027.1"/>
</dbReference>
<protein>
    <submittedName>
        <fullName evidence="1">LPS export ABC transporter periplasmic protein LptC</fullName>
    </submittedName>
</protein>
<dbReference type="Proteomes" id="UP000721861">
    <property type="component" value="Unassembled WGS sequence"/>
</dbReference>